<organism evidence="3">
    <name type="scientific">marine sediment metagenome</name>
    <dbReference type="NCBI Taxonomy" id="412755"/>
    <lineage>
        <taxon>unclassified sequences</taxon>
        <taxon>metagenomes</taxon>
        <taxon>ecological metagenomes</taxon>
    </lineage>
</organism>
<dbReference type="GO" id="GO:0005739">
    <property type="term" value="C:mitochondrion"/>
    <property type="evidence" value="ECO:0007669"/>
    <property type="project" value="TreeGrafter"/>
</dbReference>
<evidence type="ECO:0000259" key="2">
    <source>
        <dbReference type="Pfam" id="PF01106"/>
    </source>
</evidence>
<sequence length="80" mass="8688">MIKEKDTLKERVEAALEKIKPALQADGGNVELVEVTSDGIVKVKLTGACYGCPMSQMTLKMGIGRTLKKEVPEVKDVVEV</sequence>
<dbReference type="GO" id="GO:0016226">
    <property type="term" value="P:iron-sulfur cluster assembly"/>
    <property type="evidence" value="ECO:0007669"/>
    <property type="project" value="InterPro"/>
</dbReference>
<comment type="similarity">
    <text evidence="1">Belongs to the NifU family.</text>
</comment>
<dbReference type="EMBL" id="BARS01003107">
    <property type="protein sequence ID" value="GAF77656.1"/>
    <property type="molecule type" value="Genomic_DNA"/>
</dbReference>
<dbReference type="Pfam" id="PF01106">
    <property type="entry name" value="NifU"/>
    <property type="match status" value="1"/>
</dbReference>
<dbReference type="Gene3D" id="3.30.300.130">
    <property type="entry name" value="Fe-S cluster assembly (FSCA)"/>
    <property type="match status" value="1"/>
</dbReference>
<evidence type="ECO:0000313" key="3">
    <source>
        <dbReference type="EMBL" id="GAF77656.1"/>
    </source>
</evidence>
<accession>X0SR90</accession>
<gene>
    <name evidence="3" type="ORF">S01H1_05982</name>
</gene>
<protein>
    <recommendedName>
        <fullName evidence="2">NIF system FeS cluster assembly NifU C-terminal domain-containing protein</fullName>
    </recommendedName>
</protein>
<dbReference type="InterPro" id="IPR001075">
    <property type="entry name" value="NIF_FeS_clus_asmbl_NifU_C"/>
</dbReference>
<dbReference type="GO" id="GO:0005506">
    <property type="term" value="F:iron ion binding"/>
    <property type="evidence" value="ECO:0007669"/>
    <property type="project" value="InterPro"/>
</dbReference>
<dbReference type="InterPro" id="IPR034904">
    <property type="entry name" value="FSCA_dom_sf"/>
</dbReference>
<name>X0SR90_9ZZZZ</name>
<evidence type="ECO:0000256" key="1">
    <source>
        <dbReference type="ARBA" id="ARBA00006420"/>
    </source>
</evidence>
<dbReference type="GO" id="GO:0051536">
    <property type="term" value="F:iron-sulfur cluster binding"/>
    <property type="evidence" value="ECO:0007669"/>
    <property type="project" value="InterPro"/>
</dbReference>
<comment type="caution">
    <text evidence="3">The sequence shown here is derived from an EMBL/GenBank/DDBJ whole genome shotgun (WGS) entry which is preliminary data.</text>
</comment>
<dbReference type="SUPFAM" id="SSF117916">
    <property type="entry name" value="Fe-S cluster assembly (FSCA) domain-like"/>
    <property type="match status" value="1"/>
</dbReference>
<reference evidence="3" key="1">
    <citation type="journal article" date="2014" name="Front. Microbiol.">
        <title>High frequency of phylogenetically diverse reductive dehalogenase-homologous genes in deep subseafloor sedimentary metagenomes.</title>
        <authorList>
            <person name="Kawai M."/>
            <person name="Futagami T."/>
            <person name="Toyoda A."/>
            <person name="Takaki Y."/>
            <person name="Nishi S."/>
            <person name="Hori S."/>
            <person name="Arai W."/>
            <person name="Tsubouchi T."/>
            <person name="Morono Y."/>
            <person name="Uchiyama I."/>
            <person name="Ito T."/>
            <person name="Fujiyama A."/>
            <person name="Inagaki F."/>
            <person name="Takami H."/>
        </authorList>
    </citation>
    <scope>NUCLEOTIDE SEQUENCE</scope>
    <source>
        <strain evidence="3">Expedition CK06-06</strain>
    </source>
</reference>
<proteinExistence type="inferred from homology"/>
<feature type="domain" description="NIF system FeS cluster assembly NifU C-terminal" evidence="2">
    <location>
        <begin position="12"/>
        <end position="78"/>
    </location>
</feature>
<dbReference type="PANTHER" id="PTHR11178:SF25">
    <property type="entry name" value="NIFU-LIKE PROTEIN 3, CHLOROPLASTIC"/>
    <property type="match status" value="1"/>
</dbReference>
<dbReference type="PANTHER" id="PTHR11178">
    <property type="entry name" value="IRON-SULFUR CLUSTER SCAFFOLD PROTEIN NFU-RELATED"/>
    <property type="match status" value="1"/>
</dbReference>
<dbReference type="AlphaFoldDB" id="X0SR90"/>